<reference evidence="2 3" key="1">
    <citation type="submission" date="2015-09" db="EMBL/GenBank/DDBJ databases">
        <title>Trachymyrmex cornetzi WGS genome.</title>
        <authorList>
            <person name="Nygaard S."/>
            <person name="Hu H."/>
            <person name="Boomsma J."/>
            <person name="Zhang G."/>
        </authorList>
    </citation>
    <scope>NUCLEOTIDE SEQUENCE [LARGE SCALE GENOMIC DNA]</scope>
    <source>
        <strain evidence="2">Tcor2-1</strain>
        <tissue evidence="2">Whole body</tissue>
    </source>
</reference>
<accession>A0A195DM30</accession>
<evidence type="ECO:0000313" key="2">
    <source>
        <dbReference type="EMBL" id="KYN13887.1"/>
    </source>
</evidence>
<evidence type="ECO:0000256" key="1">
    <source>
        <dbReference type="SAM" id="MobiDB-lite"/>
    </source>
</evidence>
<sequence>MPVNEPDAEIFERDQSQYQVVNGARHEENDRMLAKQEVINENGKSWISPNSVGTRGISPSRTKELPELSRTTSRTEAVRQDVRRLKSATLDRMGKMFKARTPAAGRSFLDFQVYATRFSTSPPLDCLKSMWLSALTSAKRISSSRKMLLNLDTGSGQKTIQLVILDEYKIHQRRNFLILGAISLCPPLTQILTDTSRNDTHKDTFGVQLSNEECARNVRVTSIDRQHWDLFLRVAVCRACGITRNRVSHSGLLAVTPVRLFDSYAGIGDSDGDDGGGAKRPRCQKRWLLPYQSANRVSPSLLLN</sequence>
<protein>
    <submittedName>
        <fullName evidence="2">Uncharacterized protein</fullName>
    </submittedName>
</protein>
<gene>
    <name evidence="2" type="ORF">ALC57_13961</name>
</gene>
<dbReference type="EMBL" id="KQ980734">
    <property type="protein sequence ID" value="KYN13887.1"/>
    <property type="molecule type" value="Genomic_DNA"/>
</dbReference>
<proteinExistence type="predicted"/>
<name>A0A195DM30_9HYME</name>
<feature type="compositionally biased region" description="Polar residues" evidence="1">
    <location>
        <begin position="44"/>
        <end position="60"/>
    </location>
</feature>
<keyword evidence="3" id="KW-1185">Reference proteome</keyword>
<evidence type="ECO:0000313" key="3">
    <source>
        <dbReference type="Proteomes" id="UP000078492"/>
    </source>
</evidence>
<organism evidence="2 3">
    <name type="scientific">Trachymyrmex cornetzi</name>
    <dbReference type="NCBI Taxonomy" id="471704"/>
    <lineage>
        <taxon>Eukaryota</taxon>
        <taxon>Metazoa</taxon>
        <taxon>Ecdysozoa</taxon>
        <taxon>Arthropoda</taxon>
        <taxon>Hexapoda</taxon>
        <taxon>Insecta</taxon>
        <taxon>Pterygota</taxon>
        <taxon>Neoptera</taxon>
        <taxon>Endopterygota</taxon>
        <taxon>Hymenoptera</taxon>
        <taxon>Apocrita</taxon>
        <taxon>Aculeata</taxon>
        <taxon>Formicoidea</taxon>
        <taxon>Formicidae</taxon>
        <taxon>Myrmicinae</taxon>
        <taxon>Trachymyrmex</taxon>
    </lineage>
</organism>
<feature type="region of interest" description="Disordered" evidence="1">
    <location>
        <begin position="44"/>
        <end position="73"/>
    </location>
</feature>
<dbReference type="Proteomes" id="UP000078492">
    <property type="component" value="Unassembled WGS sequence"/>
</dbReference>
<dbReference type="AlphaFoldDB" id="A0A195DM30"/>